<protein>
    <recommendedName>
        <fullName evidence="4">RNase H type-1 domain-containing protein</fullName>
    </recommendedName>
</protein>
<comment type="caution">
    <text evidence="2">The sequence shown here is derived from an EMBL/GenBank/DDBJ whole genome shotgun (WGS) entry which is preliminary data.</text>
</comment>
<feature type="compositionally biased region" description="Polar residues" evidence="1">
    <location>
        <begin position="51"/>
        <end position="65"/>
    </location>
</feature>
<gene>
    <name evidence="2" type="ORF">HPB52_019532</name>
</gene>
<dbReference type="EMBL" id="JABSTV010001245">
    <property type="protein sequence ID" value="KAH7984341.1"/>
    <property type="molecule type" value="Genomic_DNA"/>
</dbReference>
<dbReference type="InterPro" id="IPR012337">
    <property type="entry name" value="RNaseH-like_sf"/>
</dbReference>
<reference evidence="2" key="2">
    <citation type="submission" date="2021-09" db="EMBL/GenBank/DDBJ databases">
        <authorList>
            <person name="Jia N."/>
            <person name="Wang J."/>
            <person name="Shi W."/>
            <person name="Du L."/>
            <person name="Sun Y."/>
            <person name="Zhan W."/>
            <person name="Jiang J."/>
            <person name="Wang Q."/>
            <person name="Zhang B."/>
            <person name="Ji P."/>
            <person name="Sakyi L.B."/>
            <person name="Cui X."/>
            <person name="Yuan T."/>
            <person name="Jiang B."/>
            <person name="Yang W."/>
            <person name="Lam T.T.-Y."/>
            <person name="Chang Q."/>
            <person name="Ding S."/>
            <person name="Wang X."/>
            <person name="Zhu J."/>
            <person name="Ruan X."/>
            <person name="Zhao L."/>
            <person name="Wei J."/>
            <person name="Que T."/>
            <person name="Du C."/>
            <person name="Cheng J."/>
            <person name="Dai P."/>
            <person name="Han X."/>
            <person name="Huang E."/>
            <person name="Gao Y."/>
            <person name="Liu J."/>
            <person name="Shao H."/>
            <person name="Ye R."/>
            <person name="Li L."/>
            <person name="Wei W."/>
            <person name="Wang X."/>
            <person name="Wang C."/>
            <person name="Huo Q."/>
            <person name="Li W."/>
            <person name="Guo W."/>
            <person name="Chen H."/>
            <person name="Chen S."/>
            <person name="Zhou L."/>
            <person name="Zhou L."/>
            <person name="Ni X."/>
            <person name="Tian J."/>
            <person name="Zhou Y."/>
            <person name="Sheng Y."/>
            <person name="Liu T."/>
            <person name="Pan Y."/>
            <person name="Xia L."/>
            <person name="Li J."/>
            <person name="Zhao F."/>
            <person name="Cao W."/>
        </authorList>
    </citation>
    <scope>NUCLEOTIDE SEQUENCE</scope>
    <source>
        <strain evidence="2">Rsan-2018</strain>
        <tissue evidence="2">Larvae</tissue>
    </source>
</reference>
<reference evidence="2" key="1">
    <citation type="journal article" date="2020" name="Cell">
        <title>Large-Scale Comparative Analyses of Tick Genomes Elucidate Their Genetic Diversity and Vector Capacities.</title>
        <authorList>
            <consortium name="Tick Genome and Microbiome Consortium (TIGMIC)"/>
            <person name="Jia N."/>
            <person name="Wang J."/>
            <person name="Shi W."/>
            <person name="Du L."/>
            <person name="Sun Y."/>
            <person name="Zhan W."/>
            <person name="Jiang J.F."/>
            <person name="Wang Q."/>
            <person name="Zhang B."/>
            <person name="Ji P."/>
            <person name="Bell-Sakyi L."/>
            <person name="Cui X.M."/>
            <person name="Yuan T.T."/>
            <person name="Jiang B.G."/>
            <person name="Yang W.F."/>
            <person name="Lam T.T."/>
            <person name="Chang Q.C."/>
            <person name="Ding S.J."/>
            <person name="Wang X.J."/>
            <person name="Zhu J.G."/>
            <person name="Ruan X.D."/>
            <person name="Zhao L."/>
            <person name="Wei J.T."/>
            <person name="Ye R.Z."/>
            <person name="Que T.C."/>
            <person name="Du C.H."/>
            <person name="Zhou Y.H."/>
            <person name="Cheng J.X."/>
            <person name="Dai P.F."/>
            <person name="Guo W.B."/>
            <person name="Han X.H."/>
            <person name="Huang E.J."/>
            <person name="Li L.F."/>
            <person name="Wei W."/>
            <person name="Gao Y.C."/>
            <person name="Liu J.Z."/>
            <person name="Shao H.Z."/>
            <person name="Wang X."/>
            <person name="Wang C.C."/>
            <person name="Yang T.C."/>
            <person name="Huo Q.B."/>
            <person name="Li W."/>
            <person name="Chen H.Y."/>
            <person name="Chen S.E."/>
            <person name="Zhou L.G."/>
            <person name="Ni X.B."/>
            <person name="Tian J.H."/>
            <person name="Sheng Y."/>
            <person name="Liu T."/>
            <person name="Pan Y.S."/>
            <person name="Xia L.Y."/>
            <person name="Li J."/>
            <person name="Zhao F."/>
            <person name="Cao W.C."/>
        </authorList>
    </citation>
    <scope>NUCLEOTIDE SEQUENCE</scope>
    <source>
        <strain evidence="2">Rsan-2018</strain>
    </source>
</reference>
<dbReference type="Gene3D" id="3.30.420.10">
    <property type="entry name" value="Ribonuclease H-like superfamily/Ribonuclease H"/>
    <property type="match status" value="1"/>
</dbReference>
<dbReference type="Proteomes" id="UP000821837">
    <property type="component" value="Chromosome 1"/>
</dbReference>
<accession>A0A9D4YQK6</accession>
<keyword evidence="3" id="KW-1185">Reference proteome</keyword>
<feature type="compositionally biased region" description="Basic and acidic residues" evidence="1">
    <location>
        <begin position="16"/>
        <end position="34"/>
    </location>
</feature>
<organism evidence="2 3">
    <name type="scientific">Rhipicephalus sanguineus</name>
    <name type="common">Brown dog tick</name>
    <name type="synonym">Ixodes sanguineus</name>
    <dbReference type="NCBI Taxonomy" id="34632"/>
    <lineage>
        <taxon>Eukaryota</taxon>
        <taxon>Metazoa</taxon>
        <taxon>Ecdysozoa</taxon>
        <taxon>Arthropoda</taxon>
        <taxon>Chelicerata</taxon>
        <taxon>Arachnida</taxon>
        <taxon>Acari</taxon>
        <taxon>Parasitiformes</taxon>
        <taxon>Ixodida</taxon>
        <taxon>Ixodoidea</taxon>
        <taxon>Ixodidae</taxon>
        <taxon>Rhipicephalinae</taxon>
        <taxon>Rhipicephalus</taxon>
        <taxon>Rhipicephalus</taxon>
    </lineage>
</organism>
<evidence type="ECO:0000256" key="1">
    <source>
        <dbReference type="SAM" id="MobiDB-lite"/>
    </source>
</evidence>
<evidence type="ECO:0000313" key="3">
    <source>
        <dbReference type="Proteomes" id="UP000821837"/>
    </source>
</evidence>
<sequence>MPRSSHDPRRLARIMDPYRDTPRRTARTAVRDDAPNLDSPGHNEGGACFSEDNTTAHYDRTSPSPETIGYQDCVRELDRRVDIPDEIRSTFTAQSQGGDHNQDLSEHKKKTPSTLTLLYIRERERRCGDDDRRPIKEKVRVSLKNCTVSDAEEAAVALEFAEGNWSWRSLLIITDSQYARRGCTNGRVGRKAAGILNTGGVSNGKHQIIWPPGHEGIAGNLQADLVARGYASDTQQNTETLDHGVARNPQYTTTRGCQSQNITAVPVIHNTTQEQVGGCAVQQETGRPDLAR</sequence>
<feature type="region of interest" description="Disordered" evidence="1">
    <location>
        <begin position="1"/>
        <end position="68"/>
    </location>
</feature>
<dbReference type="InterPro" id="IPR036397">
    <property type="entry name" value="RNaseH_sf"/>
</dbReference>
<dbReference type="GO" id="GO:0003676">
    <property type="term" value="F:nucleic acid binding"/>
    <property type="evidence" value="ECO:0007669"/>
    <property type="project" value="InterPro"/>
</dbReference>
<dbReference type="SUPFAM" id="SSF53098">
    <property type="entry name" value="Ribonuclease H-like"/>
    <property type="match status" value="1"/>
</dbReference>
<feature type="compositionally biased region" description="Basic and acidic residues" evidence="1">
    <location>
        <begin position="1"/>
        <end position="10"/>
    </location>
</feature>
<dbReference type="AlphaFoldDB" id="A0A9D4YQK6"/>
<evidence type="ECO:0008006" key="4">
    <source>
        <dbReference type="Google" id="ProtNLM"/>
    </source>
</evidence>
<feature type="region of interest" description="Disordered" evidence="1">
    <location>
        <begin position="91"/>
        <end position="110"/>
    </location>
</feature>
<proteinExistence type="predicted"/>
<evidence type="ECO:0000313" key="2">
    <source>
        <dbReference type="EMBL" id="KAH7984341.1"/>
    </source>
</evidence>
<name>A0A9D4YQK6_RHISA</name>